<dbReference type="InterPro" id="IPR002347">
    <property type="entry name" value="SDR_fam"/>
</dbReference>
<dbReference type="PANTHER" id="PTHR43431">
    <property type="entry name" value="OXIDOREDUCTASE, SHORT CHAIN DEHYDROGENASE/REDUCTASE FAMILY (AFU_ORTHOLOGUE AFUA_5G14000)"/>
    <property type="match status" value="1"/>
</dbReference>
<dbReference type="AlphaFoldDB" id="A0A4R6RVR0"/>
<protein>
    <submittedName>
        <fullName evidence="1">Short-subunit dehydrogenase</fullName>
    </submittedName>
</protein>
<accession>A0A4R6RVR0</accession>
<dbReference type="SUPFAM" id="SSF51735">
    <property type="entry name" value="NAD(P)-binding Rossmann-fold domains"/>
    <property type="match status" value="1"/>
</dbReference>
<name>A0A4R6RVR0_LABRH</name>
<dbReference type="RefSeq" id="WP_133853875.1">
    <property type="nucleotide sequence ID" value="NZ_SNXZ01000009.1"/>
</dbReference>
<gene>
    <name evidence="1" type="ORF">EV186_10973</name>
</gene>
<dbReference type="OrthoDB" id="9799818at2"/>
<sequence>MSGAVVVGAGPGIGRAVAARFAREGLPVAVIARRARTVRDTAATLREFAVPVVELVADSTDEAGLRAALDKAAAELGPPDVLVYNAAVIQADGVGDLTARGHLDAYAVNVVGAHTAAAHVAPWMAERGHGTIIVTGGMPAPVPGYVSLSIGKAAVRTLLRLVAEQFGPSGVHVATVTVRGAVAPGTDYDPDDIAEHYWRLHAQPAGAWEFEVVH</sequence>
<keyword evidence="2" id="KW-1185">Reference proteome</keyword>
<comment type="caution">
    <text evidence="1">The sequence shown here is derived from an EMBL/GenBank/DDBJ whole genome shotgun (WGS) entry which is preliminary data.</text>
</comment>
<reference evidence="1 2" key="1">
    <citation type="submission" date="2019-03" db="EMBL/GenBank/DDBJ databases">
        <title>Genomic Encyclopedia of Type Strains, Phase IV (KMG-IV): sequencing the most valuable type-strain genomes for metagenomic binning, comparative biology and taxonomic classification.</title>
        <authorList>
            <person name="Goeker M."/>
        </authorList>
    </citation>
    <scope>NUCLEOTIDE SEQUENCE [LARGE SCALE GENOMIC DNA]</scope>
    <source>
        <strain evidence="1 2">DSM 45361</strain>
    </source>
</reference>
<dbReference type="Gene3D" id="3.40.50.720">
    <property type="entry name" value="NAD(P)-binding Rossmann-like Domain"/>
    <property type="match status" value="1"/>
</dbReference>
<dbReference type="Pfam" id="PF00106">
    <property type="entry name" value="adh_short"/>
    <property type="match status" value="1"/>
</dbReference>
<proteinExistence type="predicted"/>
<dbReference type="PRINTS" id="PR00081">
    <property type="entry name" value="GDHRDH"/>
</dbReference>
<dbReference type="EMBL" id="SNXZ01000009">
    <property type="protein sequence ID" value="TDP91081.1"/>
    <property type="molecule type" value="Genomic_DNA"/>
</dbReference>
<dbReference type="Proteomes" id="UP000295444">
    <property type="component" value="Unassembled WGS sequence"/>
</dbReference>
<organism evidence="1 2">
    <name type="scientific">Labedaea rhizosphaerae</name>
    <dbReference type="NCBI Taxonomy" id="598644"/>
    <lineage>
        <taxon>Bacteria</taxon>
        <taxon>Bacillati</taxon>
        <taxon>Actinomycetota</taxon>
        <taxon>Actinomycetes</taxon>
        <taxon>Pseudonocardiales</taxon>
        <taxon>Pseudonocardiaceae</taxon>
        <taxon>Labedaea</taxon>
    </lineage>
</organism>
<dbReference type="PANTHER" id="PTHR43431:SF1">
    <property type="entry name" value="OS08G0476300 PROTEIN"/>
    <property type="match status" value="1"/>
</dbReference>
<evidence type="ECO:0000313" key="1">
    <source>
        <dbReference type="EMBL" id="TDP91081.1"/>
    </source>
</evidence>
<dbReference type="InterPro" id="IPR036291">
    <property type="entry name" value="NAD(P)-bd_dom_sf"/>
</dbReference>
<evidence type="ECO:0000313" key="2">
    <source>
        <dbReference type="Proteomes" id="UP000295444"/>
    </source>
</evidence>